<proteinExistence type="predicted"/>
<keyword evidence="4" id="KW-1185">Reference proteome</keyword>
<comment type="caution">
    <text evidence="3">The sequence shown here is derived from an EMBL/GenBank/DDBJ whole genome shotgun (WGS) entry which is preliminary data.</text>
</comment>
<protein>
    <recommendedName>
        <fullName evidence="2">YhfM-like domain-containing protein</fullName>
    </recommendedName>
</protein>
<gene>
    <name evidence="3" type="ORF">GH754_06695</name>
</gene>
<dbReference type="InterPro" id="IPR058780">
    <property type="entry name" value="YhfM-like_dom"/>
</dbReference>
<feature type="signal peptide" evidence="1">
    <location>
        <begin position="1"/>
        <end position="19"/>
    </location>
</feature>
<dbReference type="OrthoDB" id="2928335at2"/>
<evidence type="ECO:0000259" key="2">
    <source>
        <dbReference type="Pfam" id="PF26353"/>
    </source>
</evidence>
<dbReference type="PROSITE" id="PS51257">
    <property type="entry name" value="PROKAR_LIPOPROTEIN"/>
    <property type="match status" value="1"/>
</dbReference>
<dbReference type="Proteomes" id="UP000480185">
    <property type="component" value="Unassembled WGS sequence"/>
</dbReference>
<sequence>MKKFLLVFLLGFCSFTLIACQSQMEEMTLLDSVSDISISKSNGYGGLNENYFVSINQEEDISTIEGILKNAKGVNGDVDVNNDNPDYDILVRYENGDTHGLHLVLGNEGEETIFMYIGDEKNGFTVSSEATKMLKSIIDVQ</sequence>
<feature type="domain" description="YhfM-like" evidence="2">
    <location>
        <begin position="51"/>
        <end position="139"/>
    </location>
</feature>
<evidence type="ECO:0000313" key="3">
    <source>
        <dbReference type="EMBL" id="MRG86017.1"/>
    </source>
</evidence>
<name>A0A6G1X500_9BACI</name>
<accession>A0A6G1X500</accession>
<evidence type="ECO:0000313" key="4">
    <source>
        <dbReference type="Proteomes" id="UP000480185"/>
    </source>
</evidence>
<reference evidence="3 4" key="1">
    <citation type="submission" date="2019-11" db="EMBL/GenBank/DDBJ databases">
        <authorList>
            <person name="Li J."/>
        </authorList>
    </citation>
    <scope>NUCLEOTIDE SEQUENCE [LARGE SCALE GENOMIC DNA]</scope>
    <source>
        <strain evidence="3 4">J4</strain>
    </source>
</reference>
<feature type="chain" id="PRO_5038809684" description="YhfM-like domain-containing protein" evidence="1">
    <location>
        <begin position="20"/>
        <end position="141"/>
    </location>
</feature>
<dbReference type="AlphaFoldDB" id="A0A6G1X500"/>
<organism evidence="3 4">
    <name type="scientific">Salinibacillus xinjiangensis</name>
    <dbReference type="NCBI Taxonomy" id="1229268"/>
    <lineage>
        <taxon>Bacteria</taxon>
        <taxon>Bacillati</taxon>
        <taxon>Bacillota</taxon>
        <taxon>Bacilli</taxon>
        <taxon>Bacillales</taxon>
        <taxon>Bacillaceae</taxon>
        <taxon>Salinibacillus</taxon>
    </lineage>
</organism>
<dbReference type="RefSeq" id="WP_153727938.1">
    <property type="nucleotide sequence ID" value="NZ_WJNH01000003.1"/>
</dbReference>
<dbReference type="Pfam" id="PF26353">
    <property type="entry name" value="YhfM"/>
    <property type="match status" value="1"/>
</dbReference>
<dbReference type="EMBL" id="WJNH01000003">
    <property type="protein sequence ID" value="MRG86017.1"/>
    <property type="molecule type" value="Genomic_DNA"/>
</dbReference>
<evidence type="ECO:0000256" key="1">
    <source>
        <dbReference type="SAM" id="SignalP"/>
    </source>
</evidence>
<keyword evidence="1" id="KW-0732">Signal</keyword>